<organism evidence="2 3">
    <name type="scientific">Saguinus oedipus</name>
    <name type="common">Cotton-top tamarin</name>
    <name type="synonym">Oedipomidas oedipus</name>
    <dbReference type="NCBI Taxonomy" id="9490"/>
    <lineage>
        <taxon>Eukaryota</taxon>
        <taxon>Metazoa</taxon>
        <taxon>Chordata</taxon>
        <taxon>Craniata</taxon>
        <taxon>Vertebrata</taxon>
        <taxon>Euteleostomi</taxon>
        <taxon>Mammalia</taxon>
        <taxon>Eutheria</taxon>
        <taxon>Euarchontoglires</taxon>
        <taxon>Primates</taxon>
        <taxon>Haplorrhini</taxon>
        <taxon>Platyrrhini</taxon>
        <taxon>Cebidae</taxon>
        <taxon>Callitrichinae</taxon>
        <taxon>Saguinus</taxon>
    </lineage>
</organism>
<reference evidence="2 3" key="1">
    <citation type="submission" date="2023-05" db="EMBL/GenBank/DDBJ databases">
        <title>B98-5 Cell Line De Novo Hybrid Assembly: An Optical Mapping Approach.</title>
        <authorList>
            <person name="Kananen K."/>
            <person name="Auerbach J.A."/>
            <person name="Kautto E."/>
            <person name="Blachly J.S."/>
        </authorList>
    </citation>
    <scope>NUCLEOTIDE SEQUENCE [LARGE SCALE GENOMIC DNA]</scope>
    <source>
        <strain evidence="2">B95-8</strain>
        <tissue evidence="2">Cell line</tissue>
    </source>
</reference>
<evidence type="ECO:0000313" key="3">
    <source>
        <dbReference type="Proteomes" id="UP001266305"/>
    </source>
</evidence>
<feature type="region of interest" description="Disordered" evidence="1">
    <location>
        <begin position="1"/>
        <end position="32"/>
    </location>
</feature>
<name>A0ABQ9TZ64_SAGOE</name>
<feature type="region of interest" description="Disordered" evidence="1">
    <location>
        <begin position="52"/>
        <end position="81"/>
    </location>
</feature>
<feature type="compositionally biased region" description="Polar residues" evidence="1">
    <location>
        <begin position="1"/>
        <end position="17"/>
    </location>
</feature>
<dbReference type="EMBL" id="JASSZA010000017">
    <property type="protein sequence ID" value="KAK2090106.1"/>
    <property type="molecule type" value="Genomic_DNA"/>
</dbReference>
<sequence>MSSHLVPTAASNPTPSSDDAPLYEGTPRDQRSAHLEAVTTGAPARFQWQSYHVPQTVPRDQGPAHLPPTAASNPAPSSGGDIACAYLSQGQRTGLLSTYHLC</sequence>
<feature type="compositionally biased region" description="Low complexity" evidence="1">
    <location>
        <begin position="67"/>
        <end position="78"/>
    </location>
</feature>
<comment type="caution">
    <text evidence="2">The sequence shown here is derived from an EMBL/GenBank/DDBJ whole genome shotgun (WGS) entry which is preliminary data.</text>
</comment>
<protein>
    <submittedName>
        <fullName evidence="2">Uncharacterized protein</fullName>
    </submittedName>
</protein>
<evidence type="ECO:0000313" key="2">
    <source>
        <dbReference type="EMBL" id="KAK2090106.1"/>
    </source>
</evidence>
<evidence type="ECO:0000256" key="1">
    <source>
        <dbReference type="SAM" id="MobiDB-lite"/>
    </source>
</evidence>
<keyword evidence="3" id="KW-1185">Reference proteome</keyword>
<gene>
    <name evidence="2" type="ORF">P7K49_031362</name>
</gene>
<dbReference type="Proteomes" id="UP001266305">
    <property type="component" value="Unassembled WGS sequence"/>
</dbReference>
<proteinExistence type="predicted"/>
<accession>A0ABQ9TZ64</accession>